<feature type="binding site" evidence="9">
    <location>
        <position position="228"/>
    </location>
    <ligand>
        <name>Zn(2+)</name>
        <dbReference type="ChEBI" id="CHEBI:29105"/>
        <label>3</label>
    </ligand>
</feature>
<keyword evidence="7 9" id="KW-0862">Zinc</keyword>
<sequence>MAILGAHMSIAGGYYKAVDAAAKAGCQCVQLFTKNNNQWRAKPIVEDDVRRFAAAMAEQQIGHPISHASYLINLASPAQELWTKSIDAMIVELLRAEQLGVPYVVVHPGAYTTSSEAEGIARVAAALDEVHGQAPGCKSQLLLETTAGQGSCLGCTFEQLAGMIDASADPDRLGVCLDTCHVFAAGYAIGDPKSYRATMTRFGKLIGHDKLKALHLNDSLKPLGSRVDRHAHIGRGELGLEPFRLLLNDRRFKKTPMYLETPKGEEDGEDLDVINLRTLRGLVA</sequence>
<feature type="domain" description="Xylose isomerase-like TIM barrel" evidence="10">
    <location>
        <begin position="18"/>
        <end position="267"/>
    </location>
</feature>
<keyword evidence="4 9" id="KW-0255">Endonuclease</keyword>
<evidence type="ECO:0000256" key="3">
    <source>
        <dbReference type="ARBA" id="ARBA00022723"/>
    </source>
</evidence>
<evidence type="ECO:0000256" key="1">
    <source>
        <dbReference type="ARBA" id="ARBA00005340"/>
    </source>
</evidence>
<dbReference type="GO" id="GO:0003677">
    <property type="term" value="F:DNA binding"/>
    <property type="evidence" value="ECO:0007669"/>
    <property type="project" value="InterPro"/>
</dbReference>
<evidence type="ECO:0000256" key="9">
    <source>
        <dbReference type="HAMAP-Rule" id="MF_00152"/>
    </source>
</evidence>
<dbReference type="EMBL" id="CP036291">
    <property type="protein sequence ID" value="QDU89863.1"/>
    <property type="molecule type" value="Genomic_DNA"/>
</dbReference>
<organism evidence="11 12">
    <name type="scientific">Pirellulimonas nuda</name>
    <dbReference type="NCBI Taxonomy" id="2528009"/>
    <lineage>
        <taxon>Bacteria</taxon>
        <taxon>Pseudomonadati</taxon>
        <taxon>Planctomycetota</taxon>
        <taxon>Planctomycetia</taxon>
        <taxon>Pirellulales</taxon>
        <taxon>Lacipirellulaceae</taxon>
        <taxon>Pirellulimonas</taxon>
    </lineage>
</organism>
<evidence type="ECO:0000256" key="2">
    <source>
        <dbReference type="ARBA" id="ARBA00022722"/>
    </source>
</evidence>
<feature type="binding site" evidence="9">
    <location>
        <position position="260"/>
    </location>
    <ligand>
        <name>Zn(2+)</name>
        <dbReference type="ChEBI" id="CHEBI:29105"/>
        <label>2</label>
    </ligand>
</feature>
<feature type="binding site" evidence="9">
    <location>
        <position position="107"/>
    </location>
    <ligand>
        <name>Zn(2+)</name>
        <dbReference type="ChEBI" id="CHEBI:29105"/>
        <label>1</label>
    </ligand>
</feature>
<name>A0A518DEG4_9BACT</name>
<protein>
    <recommendedName>
        <fullName evidence="9">Probable endonuclease 4</fullName>
        <ecNumber evidence="9">3.1.21.2</ecNumber>
    </recommendedName>
    <alternativeName>
        <fullName evidence="9">Endodeoxyribonuclease IV</fullName>
    </alternativeName>
    <alternativeName>
        <fullName evidence="9">Endonuclease IV</fullName>
    </alternativeName>
</protein>
<evidence type="ECO:0000313" key="12">
    <source>
        <dbReference type="Proteomes" id="UP000317429"/>
    </source>
</evidence>
<dbReference type="Proteomes" id="UP000317429">
    <property type="component" value="Chromosome"/>
</dbReference>
<dbReference type="EC" id="3.1.21.2" evidence="9"/>
<dbReference type="HAMAP" id="MF_00152">
    <property type="entry name" value="Nfo"/>
    <property type="match status" value="1"/>
</dbReference>
<dbReference type="GO" id="GO:0008270">
    <property type="term" value="F:zinc ion binding"/>
    <property type="evidence" value="ECO:0007669"/>
    <property type="project" value="UniProtKB-UniRule"/>
</dbReference>
<proteinExistence type="inferred from homology"/>
<evidence type="ECO:0000256" key="6">
    <source>
        <dbReference type="ARBA" id="ARBA00022801"/>
    </source>
</evidence>
<evidence type="ECO:0000313" key="11">
    <source>
        <dbReference type="EMBL" id="QDU89863.1"/>
    </source>
</evidence>
<feature type="binding site" evidence="9">
    <location>
        <position position="215"/>
    </location>
    <ligand>
        <name>Zn(2+)</name>
        <dbReference type="ChEBI" id="CHEBI:29105"/>
        <label>2</label>
    </ligand>
</feature>
<gene>
    <name evidence="9 11" type="primary">nfo</name>
    <name evidence="11" type="ORF">Pla175_32590</name>
</gene>
<accession>A0A518DEG4</accession>
<dbReference type="Gene3D" id="3.20.20.150">
    <property type="entry name" value="Divalent-metal-dependent TIM barrel enzymes"/>
    <property type="match status" value="1"/>
</dbReference>
<dbReference type="GO" id="GO:0003906">
    <property type="term" value="F:DNA-(apurinic or apyrimidinic site) endonuclease activity"/>
    <property type="evidence" value="ECO:0007669"/>
    <property type="project" value="TreeGrafter"/>
</dbReference>
<keyword evidence="12" id="KW-1185">Reference proteome</keyword>
<dbReference type="PANTHER" id="PTHR21445">
    <property type="entry name" value="ENDONUCLEASE IV ENDODEOXYRIBONUCLEASE IV"/>
    <property type="match status" value="1"/>
</dbReference>
<feature type="binding site" evidence="9">
    <location>
        <position position="230"/>
    </location>
    <ligand>
        <name>Zn(2+)</name>
        <dbReference type="ChEBI" id="CHEBI:29105"/>
        <label>3</label>
    </ligand>
</feature>
<dbReference type="GO" id="GO:0008833">
    <property type="term" value="F:deoxyribonuclease IV (phage-T4-induced) activity"/>
    <property type="evidence" value="ECO:0007669"/>
    <property type="project" value="UniProtKB-UniRule"/>
</dbReference>
<dbReference type="InterPro" id="IPR001719">
    <property type="entry name" value="AP_endonuc_2"/>
</dbReference>
<evidence type="ECO:0000256" key="7">
    <source>
        <dbReference type="ARBA" id="ARBA00022833"/>
    </source>
</evidence>
<dbReference type="GO" id="GO:0008081">
    <property type="term" value="F:phosphoric diester hydrolase activity"/>
    <property type="evidence" value="ECO:0007669"/>
    <property type="project" value="TreeGrafter"/>
</dbReference>
<evidence type="ECO:0000256" key="5">
    <source>
        <dbReference type="ARBA" id="ARBA00022763"/>
    </source>
</evidence>
<dbReference type="CDD" id="cd00019">
    <property type="entry name" value="AP2Ec"/>
    <property type="match status" value="1"/>
</dbReference>
<dbReference type="PROSITE" id="PS00731">
    <property type="entry name" value="AP_NUCLEASE_F2_3"/>
    <property type="match status" value="1"/>
</dbReference>
<feature type="binding site" evidence="9">
    <location>
        <position position="181"/>
    </location>
    <ligand>
        <name>Zn(2+)</name>
        <dbReference type="ChEBI" id="CHEBI:29105"/>
        <label>3</label>
    </ligand>
</feature>
<feature type="binding site" evidence="9">
    <location>
        <position position="144"/>
    </location>
    <ligand>
        <name>Zn(2+)</name>
        <dbReference type="ChEBI" id="CHEBI:29105"/>
        <label>2</label>
    </ligand>
</feature>
<dbReference type="GO" id="GO:0006284">
    <property type="term" value="P:base-excision repair"/>
    <property type="evidence" value="ECO:0007669"/>
    <property type="project" value="TreeGrafter"/>
</dbReference>
<dbReference type="InterPro" id="IPR018246">
    <property type="entry name" value="AP_endonuc_F2_Zn_BS"/>
</dbReference>
<dbReference type="PANTHER" id="PTHR21445:SF0">
    <property type="entry name" value="APURINIC-APYRIMIDINIC ENDONUCLEASE"/>
    <property type="match status" value="1"/>
</dbReference>
<dbReference type="SUPFAM" id="SSF51658">
    <property type="entry name" value="Xylose isomerase-like"/>
    <property type="match status" value="1"/>
</dbReference>
<keyword evidence="5 9" id="KW-0227">DNA damage</keyword>
<keyword evidence="3 9" id="KW-0479">Metal-binding</keyword>
<dbReference type="NCBIfam" id="TIGR00587">
    <property type="entry name" value="nfo"/>
    <property type="match status" value="1"/>
</dbReference>
<feature type="binding site" evidence="9">
    <location>
        <position position="144"/>
    </location>
    <ligand>
        <name>Zn(2+)</name>
        <dbReference type="ChEBI" id="CHEBI:29105"/>
        <label>1</label>
    </ligand>
</feature>
<evidence type="ECO:0000256" key="4">
    <source>
        <dbReference type="ARBA" id="ARBA00022759"/>
    </source>
</evidence>
<evidence type="ECO:0000256" key="8">
    <source>
        <dbReference type="ARBA" id="ARBA00023204"/>
    </source>
</evidence>
<comment type="catalytic activity">
    <reaction evidence="9">
        <text>Endonucleolytic cleavage to 5'-phosphooligonucleotide end-products.</text>
        <dbReference type="EC" id="3.1.21.2"/>
    </reaction>
</comment>
<dbReference type="PROSITE" id="PS51432">
    <property type="entry name" value="AP_NUCLEASE_F2_4"/>
    <property type="match status" value="1"/>
</dbReference>
<reference evidence="11 12" key="1">
    <citation type="submission" date="2019-02" db="EMBL/GenBank/DDBJ databases">
        <title>Deep-cultivation of Planctomycetes and their phenomic and genomic characterization uncovers novel biology.</title>
        <authorList>
            <person name="Wiegand S."/>
            <person name="Jogler M."/>
            <person name="Boedeker C."/>
            <person name="Pinto D."/>
            <person name="Vollmers J."/>
            <person name="Rivas-Marin E."/>
            <person name="Kohn T."/>
            <person name="Peeters S.H."/>
            <person name="Heuer A."/>
            <person name="Rast P."/>
            <person name="Oberbeckmann S."/>
            <person name="Bunk B."/>
            <person name="Jeske O."/>
            <person name="Meyerdierks A."/>
            <person name="Storesund J.E."/>
            <person name="Kallscheuer N."/>
            <person name="Luecker S."/>
            <person name="Lage O.M."/>
            <person name="Pohl T."/>
            <person name="Merkel B.J."/>
            <person name="Hornburger P."/>
            <person name="Mueller R.-W."/>
            <person name="Bruemmer F."/>
            <person name="Labrenz M."/>
            <person name="Spormann A.M."/>
            <person name="Op den Camp H."/>
            <person name="Overmann J."/>
            <person name="Amann R."/>
            <person name="Jetten M.S.M."/>
            <person name="Mascher T."/>
            <person name="Medema M.H."/>
            <person name="Devos D.P."/>
            <person name="Kaster A.-K."/>
            <person name="Ovreas L."/>
            <person name="Rohde M."/>
            <person name="Galperin M.Y."/>
            <person name="Jogler C."/>
        </authorList>
    </citation>
    <scope>NUCLEOTIDE SEQUENCE [LARGE SCALE GENOMIC DNA]</scope>
    <source>
        <strain evidence="11 12">Pla175</strain>
    </source>
</reference>
<dbReference type="FunFam" id="3.20.20.150:FF:000001">
    <property type="entry name" value="Probable endonuclease 4"/>
    <property type="match status" value="1"/>
</dbReference>
<comment type="similarity">
    <text evidence="1 9">Belongs to the AP endonuclease 2 family.</text>
</comment>
<feature type="binding site" evidence="9">
    <location>
        <position position="67"/>
    </location>
    <ligand>
        <name>Zn(2+)</name>
        <dbReference type="ChEBI" id="CHEBI:29105"/>
        <label>1</label>
    </ligand>
</feature>
<dbReference type="Pfam" id="PF01261">
    <property type="entry name" value="AP_endonuc_2"/>
    <property type="match status" value="1"/>
</dbReference>
<comment type="cofactor">
    <cofactor evidence="9">
        <name>Zn(2+)</name>
        <dbReference type="ChEBI" id="CHEBI:29105"/>
    </cofactor>
    <text evidence="9">Binds 3 Zn(2+) ions.</text>
</comment>
<keyword evidence="6 9" id="KW-0378">Hydrolase</keyword>
<dbReference type="InterPro" id="IPR013022">
    <property type="entry name" value="Xyl_isomerase-like_TIM-brl"/>
</dbReference>
<dbReference type="AlphaFoldDB" id="A0A518DEG4"/>
<dbReference type="RefSeq" id="WP_231953930.1">
    <property type="nucleotide sequence ID" value="NZ_CP036291.1"/>
</dbReference>
<evidence type="ECO:0000259" key="10">
    <source>
        <dbReference type="Pfam" id="PF01261"/>
    </source>
</evidence>
<dbReference type="PROSITE" id="PS00729">
    <property type="entry name" value="AP_NUCLEASE_F2_1"/>
    <property type="match status" value="1"/>
</dbReference>
<keyword evidence="8 9" id="KW-0234">DNA repair</keyword>
<dbReference type="InterPro" id="IPR036237">
    <property type="entry name" value="Xyl_isomerase-like_sf"/>
</dbReference>
<dbReference type="PROSITE" id="PS00730">
    <property type="entry name" value="AP_NUCLEASE_F2_2"/>
    <property type="match status" value="1"/>
</dbReference>
<dbReference type="KEGG" id="pnd:Pla175_32590"/>
<feature type="binding site" evidence="9">
    <location>
        <position position="178"/>
    </location>
    <ligand>
        <name>Zn(2+)</name>
        <dbReference type="ChEBI" id="CHEBI:29105"/>
        <label>2</label>
    </ligand>
</feature>
<comment type="function">
    <text evidence="9">Endonuclease IV plays a role in DNA repair. It cleaves phosphodiester bonds at apurinic or apyrimidinic (AP) sites, generating a 3'-hydroxyl group and a 5'-terminal sugar phosphate.</text>
</comment>
<keyword evidence="2 9" id="KW-0540">Nuclease</keyword>
<dbReference type="SMART" id="SM00518">
    <property type="entry name" value="AP2Ec"/>
    <property type="match status" value="1"/>
</dbReference>